<dbReference type="Gene3D" id="3.30.420.150">
    <property type="entry name" value="Exopolyphosphatase. Domain 2"/>
    <property type="match status" value="1"/>
</dbReference>
<accession>A0A9E6ZLQ7</accession>
<dbReference type="CDD" id="cd24052">
    <property type="entry name" value="ASKHA_NBD_HpPPX-GppA-like"/>
    <property type="match status" value="1"/>
</dbReference>
<evidence type="ECO:0000259" key="3">
    <source>
        <dbReference type="Pfam" id="PF21447"/>
    </source>
</evidence>
<dbReference type="AlphaFoldDB" id="T0D7P0"/>
<dbReference type="InterPro" id="IPR043129">
    <property type="entry name" value="ATPase_NBD"/>
</dbReference>
<gene>
    <name evidence="4" type="ORF">K1I37_05660</name>
</gene>
<evidence type="ECO:0000256" key="1">
    <source>
        <dbReference type="ARBA" id="ARBA00007125"/>
    </source>
</evidence>
<reference evidence="5" key="1">
    <citation type="journal article" date="2022" name="G3 (Bethesda)">
        <title>Unveiling the complete genome sequence of Alicyclobacillus acidoterrestris DSM 3922T, a taint-producing strain.</title>
        <authorList>
            <person name="Leonardo I.C."/>
            <person name="Barreto Crespo M.T."/>
            <person name="Gaspar F.B."/>
        </authorList>
    </citation>
    <scope>NUCLEOTIDE SEQUENCE [LARGE SCALE GENOMIC DNA]</scope>
    <source>
        <strain evidence="5">DSM 3922</strain>
    </source>
</reference>
<dbReference type="SUPFAM" id="SSF53067">
    <property type="entry name" value="Actin-like ATPase domain"/>
    <property type="match status" value="2"/>
</dbReference>
<name>T0D7P0_ALIAG</name>
<dbReference type="InterPro" id="IPR048950">
    <property type="entry name" value="Ppx_GppA_C"/>
</dbReference>
<dbReference type="STRING" id="1356854.N007_08215"/>
<evidence type="ECO:0000259" key="2">
    <source>
        <dbReference type="Pfam" id="PF02541"/>
    </source>
</evidence>
<dbReference type="InterPro" id="IPR050273">
    <property type="entry name" value="GppA/Ppx_hydrolase"/>
</dbReference>
<dbReference type="Proteomes" id="UP000829401">
    <property type="component" value="Chromosome"/>
</dbReference>
<evidence type="ECO:0000313" key="5">
    <source>
        <dbReference type="Proteomes" id="UP000829401"/>
    </source>
</evidence>
<dbReference type="GO" id="GO:0006357">
    <property type="term" value="P:regulation of transcription by RNA polymerase II"/>
    <property type="evidence" value="ECO:0007669"/>
    <property type="project" value="TreeGrafter"/>
</dbReference>
<protein>
    <submittedName>
        <fullName evidence="4">Ppx/GppA family phosphatase</fullName>
    </submittedName>
</protein>
<dbReference type="InterPro" id="IPR003695">
    <property type="entry name" value="Ppx_GppA_N"/>
</dbReference>
<dbReference type="PANTHER" id="PTHR30005">
    <property type="entry name" value="EXOPOLYPHOSPHATASE"/>
    <property type="match status" value="1"/>
</dbReference>
<dbReference type="SUPFAM" id="SSF109604">
    <property type="entry name" value="HD-domain/PDEase-like"/>
    <property type="match status" value="1"/>
</dbReference>
<keyword evidence="5" id="KW-1185">Reference proteome</keyword>
<proteinExistence type="inferred from homology"/>
<sequence length="480" mass="53620">MRIGIIDLGSNSARLVVYEVSENRGYRPCFRMKKNIQLAQYIDDTGKISSAGIQQAVVTVRAFRNAGQVFNVEHWVAAGTAAIRQSENGMDVLRILEEETGIHFRCLSGKEEAWYTYLGVINTMDIQDAILVDIGGASTEITHVCNREFVNTVSLPFGALTLTKKFSDVETSVQAESVFQFMKEQMQNIPWLTELSNLPVIGTGGTARAIGKISDHMHRSQVNRLDGVEVQRSVIEQIYEQMKSKTVKERKKLGKLSDSRAKLIYAGVAAIWALISLTSADAFFVNGNGLREGLFYEYLFRNRTTPVLCSVKEHSIENLMRLFDIPTGAAHAVADRAVTLFEQLVPVHKLGSNYKELMRTAALLEMMGALVNVERYKRHSDYLIRSSHLHGFSQDEMLKISRVIIGNGQKPFKQLNFIIQLAKAMVYETNASEVCLDKHKNELTIVCPQASSSGMCAALASMEKDFVKQFGIRFKPIACS</sequence>
<feature type="domain" description="Ppx/GppA phosphatase N-terminal" evidence="2">
    <location>
        <begin position="17"/>
        <end position="299"/>
    </location>
</feature>
<dbReference type="eggNOG" id="COG0248">
    <property type="taxonomic scope" value="Bacteria"/>
</dbReference>
<feature type="domain" description="Ppx/GppA phosphatase C-terminal" evidence="3">
    <location>
        <begin position="311"/>
        <end position="404"/>
    </location>
</feature>
<dbReference type="Gene3D" id="3.30.420.40">
    <property type="match status" value="1"/>
</dbReference>
<dbReference type="RefSeq" id="WP_021296707.1">
    <property type="nucleotide sequence ID" value="NZ_AURB01000133.1"/>
</dbReference>
<dbReference type="Pfam" id="PF02541">
    <property type="entry name" value="Ppx-GppA"/>
    <property type="match status" value="1"/>
</dbReference>
<comment type="similarity">
    <text evidence="1">Belongs to the GppA/Ppx family.</text>
</comment>
<dbReference type="PANTHER" id="PTHR30005:SF0">
    <property type="entry name" value="RETROGRADE REGULATION PROTEIN 2"/>
    <property type="match status" value="1"/>
</dbReference>
<dbReference type="OrthoDB" id="9807195at2"/>
<dbReference type="EMBL" id="CP080467">
    <property type="protein sequence ID" value="UNO49981.1"/>
    <property type="molecule type" value="Genomic_DNA"/>
</dbReference>
<organism evidence="4 5">
    <name type="scientific">Alicyclobacillus acidoterrestris (strain ATCC 49025 / DSM 3922 / CIP 106132 / NCIMB 13137 / GD3B)</name>
    <dbReference type="NCBI Taxonomy" id="1356854"/>
    <lineage>
        <taxon>Bacteria</taxon>
        <taxon>Bacillati</taxon>
        <taxon>Bacillota</taxon>
        <taxon>Bacilli</taxon>
        <taxon>Bacillales</taxon>
        <taxon>Alicyclobacillaceae</taxon>
        <taxon>Alicyclobacillus</taxon>
    </lineage>
</organism>
<dbReference type="Gene3D" id="1.10.3210.10">
    <property type="entry name" value="Hypothetical protein af1432"/>
    <property type="match status" value="1"/>
</dbReference>
<dbReference type="KEGG" id="aaco:K1I37_05660"/>
<evidence type="ECO:0000313" key="4">
    <source>
        <dbReference type="EMBL" id="UNO49981.1"/>
    </source>
</evidence>
<accession>T0D7P0</accession>
<dbReference type="Pfam" id="PF21447">
    <property type="entry name" value="Ppx-GppA_III"/>
    <property type="match status" value="1"/>
</dbReference>